<keyword evidence="4" id="KW-0472">Membrane</keyword>
<dbReference type="GO" id="GO:0097347">
    <property type="term" value="C:TAM protein secretion complex"/>
    <property type="evidence" value="ECO:0007669"/>
    <property type="project" value="TreeGrafter"/>
</dbReference>
<name>A0A1W2DHK4_9RHOB</name>
<keyword evidence="2" id="KW-0812">Transmembrane</keyword>
<dbReference type="PANTHER" id="PTHR36985">
    <property type="entry name" value="TRANSLOCATION AND ASSEMBLY MODULE SUBUNIT TAMB"/>
    <property type="match status" value="1"/>
</dbReference>
<dbReference type="STRING" id="1387277.SAMN06295998_11463"/>
<organism evidence="7 8">
    <name type="scientific">Primorskyibacter flagellatus</name>
    <dbReference type="NCBI Taxonomy" id="1387277"/>
    <lineage>
        <taxon>Bacteria</taxon>
        <taxon>Pseudomonadati</taxon>
        <taxon>Pseudomonadota</taxon>
        <taxon>Alphaproteobacteria</taxon>
        <taxon>Rhodobacterales</taxon>
        <taxon>Roseobacteraceae</taxon>
        <taxon>Primorskyibacter</taxon>
    </lineage>
</organism>
<dbReference type="GO" id="GO:0009306">
    <property type="term" value="P:protein secretion"/>
    <property type="evidence" value="ECO:0007669"/>
    <property type="project" value="InterPro"/>
</dbReference>
<evidence type="ECO:0000256" key="3">
    <source>
        <dbReference type="ARBA" id="ARBA00022989"/>
    </source>
</evidence>
<dbReference type="Pfam" id="PF04357">
    <property type="entry name" value="TamB"/>
    <property type="match status" value="1"/>
</dbReference>
<evidence type="ECO:0000256" key="5">
    <source>
        <dbReference type="SAM" id="SignalP"/>
    </source>
</evidence>
<comment type="subcellular location">
    <subcellularLocation>
        <location evidence="1">Membrane</location>
        <topology evidence="1">Single-pass membrane protein</topology>
    </subcellularLocation>
</comment>
<feature type="chain" id="PRO_5013207179" evidence="5">
    <location>
        <begin position="23"/>
        <end position="1430"/>
    </location>
</feature>
<evidence type="ECO:0000313" key="7">
    <source>
        <dbReference type="EMBL" id="SMC96963.1"/>
    </source>
</evidence>
<proteinExistence type="predicted"/>
<dbReference type="Proteomes" id="UP000192330">
    <property type="component" value="Unassembled WGS sequence"/>
</dbReference>
<feature type="signal peptide" evidence="5">
    <location>
        <begin position="1"/>
        <end position="22"/>
    </location>
</feature>
<reference evidence="7 8" key="1">
    <citation type="submission" date="2017-04" db="EMBL/GenBank/DDBJ databases">
        <authorList>
            <person name="Afonso C.L."/>
            <person name="Miller P.J."/>
            <person name="Scott M.A."/>
            <person name="Spackman E."/>
            <person name="Goraichik I."/>
            <person name="Dimitrov K.M."/>
            <person name="Suarez D.L."/>
            <person name="Swayne D.E."/>
        </authorList>
    </citation>
    <scope>NUCLEOTIDE SEQUENCE [LARGE SCALE GENOMIC DNA]</scope>
    <source>
        <strain evidence="7 8">CGMCC 1.12644</strain>
    </source>
</reference>
<evidence type="ECO:0000259" key="6">
    <source>
        <dbReference type="Pfam" id="PF04357"/>
    </source>
</evidence>
<evidence type="ECO:0000256" key="2">
    <source>
        <dbReference type="ARBA" id="ARBA00022692"/>
    </source>
</evidence>
<feature type="domain" description="Translocation and assembly module TamB C-terminal" evidence="6">
    <location>
        <begin position="1076"/>
        <end position="1430"/>
    </location>
</feature>
<evidence type="ECO:0000256" key="1">
    <source>
        <dbReference type="ARBA" id="ARBA00004167"/>
    </source>
</evidence>
<dbReference type="RefSeq" id="WP_084353801.1">
    <property type="nucleotide sequence ID" value="NZ_FWYD01000014.1"/>
</dbReference>
<dbReference type="InterPro" id="IPR007452">
    <property type="entry name" value="TamB_C"/>
</dbReference>
<sequence>MKHLTCILVILASLMLPMAATAQTQEEDRGYLQGLLEDNLSSAGRSVRIVGFEGALSSTATIEEMTIADDQGVWITVRGIVLDWKRSALLRGAVVVEEFSATEIDLDRLPVSTGPDTPAPEATPFVLPDLPVSINIGKIAAERVRLGPTVLGREVVVTLEGSAQLSGGEGEAALTAQGTEGTDIALNLAGSYANESRNLTLDLSVEEGADGLVATLIGLPQTPALSLTVQGDGPLDAFGAEIALETDNEPRLVGTVTLSRVEGDTPSETGHRFAAQLGGDIRPLLQPDYRDFVGADLSLDASGVSYEDGRLELTELDVQAQTISVQGSAALGPDQWPERFDLEARIASEDGAPVLLAIPGDRTEVGSAQLGLQFDSAQSDVWQARISADRFARPDLTAEALVLAGDGTLRRGEGSVLGQVLGDLNLKIGGLGFSDEALAAAVGADLSGDVSFDYTEGNPLNLSAIRLNGADYMLNGDATVASVEGAVETDISGNIALSANDLGRFAPLVGQPLDGSAQLQIAGRVSAISRGFNLTANGTTTDLALGQDNFDRLFAGEAALSLSALRDEGGVTLNNFVIDANGTKLEASGTLATGDSAGQFSLVTANAGLIEPRLQGPARLSGTFKQTEDNWDFDVDGAGPGDATIAAKGRAETLNGALVALSGNGELQAGDLAAFAEIAGRPLAGAATLTVDGRFEPETQHFNVEANGTTRDLAIGQQNFDRLFAGPATLAVVARQDETGLTLESAKIDADGLRLDADGTLIDGNSAGRFTLIAPDASRLDGQLSGAARISGTVTQTGDDWVFDVNGEGPGAAQLSARGTAITDALALVSVTAEGSAQVQDLSAYAQIAGRPIGGGVQLDGSGTYLASGDLNATASVVGQSLRTGIAEADKLLVGRSTFETTLRRESGTFVFDQLEIATPELTADLTGSLSSERSRLRFSAALRDIGLYAADFSGRATASGLISASGGPYTVDVSATGPGGIAADIDGQYDVANARANLTVRGNAPLGLVSSLAAPNLISGAVDFDIGINGPLALQSLSGRASLSSAQVVVPSAGLSITGISGAVNLGGGRANLDFNGNLSSGGRLRLGGAITLTPSYPADLALALNGLDLVKPGLYEAKADGNITMRGPLTGGALIAGELILNSVELRVADTGMGPSGSVFGLHHVNAPRDVRATLNRAGKEDAGAGGSSSGTASAGASYPLDLLIRAPARIFVRGRGLDAELGGELRLTGTTTNVVPQGEFDLVRGRFNILGKRLDITEASAQLLGDFDPYLRVVAETDSGDVTVRFIIEGLASEPEVTITSTPDLPEEDILAQLLFGRDMSEISAFQALQIASAINTLVGRGGDGIMDRLRMGFGVDDLDVTTDEEGNAGLRLGKYISENIYTDVTVDASGDSEVNLNLSITPSITARGSVSSDGDTGLGIYFERDY</sequence>
<dbReference type="GO" id="GO:0005886">
    <property type="term" value="C:plasma membrane"/>
    <property type="evidence" value="ECO:0007669"/>
    <property type="project" value="InterPro"/>
</dbReference>
<accession>A0A1W2DHK4</accession>
<evidence type="ECO:0000313" key="8">
    <source>
        <dbReference type="Proteomes" id="UP000192330"/>
    </source>
</evidence>
<keyword evidence="3" id="KW-1133">Transmembrane helix</keyword>
<keyword evidence="5" id="KW-0732">Signal</keyword>
<protein>
    <submittedName>
        <fullName evidence="7">Autotransporter secretion inner membrane protein TamB</fullName>
    </submittedName>
</protein>
<dbReference type="EMBL" id="FWYD01000014">
    <property type="protein sequence ID" value="SMC96963.1"/>
    <property type="molecule type" value="Genomic_DNA"/>
</dbReference>
<keyword evidence="8" id="KW-1185">Reference proteome</keyword>
<evidence type="ECO:0000256" key="4">
    <source>
        <dbReference type="ARBA" id="ARBA00023136"/>
    </source>
</evidence>
<dbReference type="PANTHER" id="PTHR36985:SF1">
    <property type="entry name" value="TRANSLOCATION AND ASSEMBLY MODULE SUBUNIT TAMB"/>
    <property type="match status" value="1"/>
</dbReference>
<gene>
    <name evidence="7" type="ORF">SAMN06295998_11463</name>
</gene>
<dbReference type="OrthoDB" id="7784409at2"/>